<evidence type="ECO:0000256" key="2">
    <source>
        <dbReference type="ARBA" id="ARBA00007543"/>
    </source>
</evidence>
<evidence type="ECO:0000256" key="5">
    <source>
        <dbReference type="ARBA" id="ARBA00022989"/>
    </source>
</evidence>
<evidence type="ECO:0000256" key="4">
    <source>
        <dbReference type="ARBA" id="ARBA00022692"/>
    </source>
</evidence>
<dbReference type="Proteomes" id="UP000217103">
    <property type="component" value="Unassembled WGS sequence"/>
</dbReference>
<name>A0A1H1GM93_9ACTN</name>
<evidence type="ECO:0000256" key="7">
    <source>
        <dbReference type="SAM" id="Phobius"/>
    </source>
</evidence>
<dbReference type="EMBL" id="FNKK01000002">
    <property type="protein sequence ID" value="SDR14213.1"/>
    <property type="molecule type" value="Genomic_DNA"/>
</dbReference>
<sequence length="253" mass="26660">MDVLWYAVLVLLLTGYFATEGFTIGVGMLLPVLGRDQDGRDRLVASVAPFVLAGEVWLVAVAGALFGAFPTLEGEVLFALYPLVVGLLTAWILRDAGLWFRRRVDGTGWRAFWDGVLCLGSWGLAVVWGLALATLAGLPGGPVLGVAAVLVVAGAFAFHGWTFTGWRLPGEITRARRGGAALWGSAALAAAPAAVLLLIMAPQVLQHAAPSGTLNVLTLTVAPFVPLGVAAQVWVWRTFGRRGSAAPRTPSFF</sequence>
<keyword evidence="5 7" id="KW-1133">Transmembrane helix</keyword>
<keyword evidence="6 7" id="KW-0472">Membrane</keyword>
<dbReference type="STRING" id="35622.SAMN04489764_3680"/>
<feature type="transmembrane region" description="Helical" evidence="7">
    <location>
        <begin position="78"/>
        <end position="100"/>
    </location>
</feature>
<dbReference type="GO" id="GO:0009055">
    <property type="term" value="F:electron transfer activity"/>
    <property type="evidence" value="ECO:0007669"/>
    <property type="project" value="TreeGrafter"/>
</dbReference>
<comment type="similarity">
    <text evidence="2">Belongs to the cytochrome ubiquinol oxidase subunit 2 family.</text>
</comment>
<feature type="transmembrane region" description="Helical" evidence="7">
    <location>
        <begin position="213"/>
        <end position="236"/>
    </location>
</feature>
<dbReference type="GO" id="GO:0016682">
    <property type="term" value="F:oxidoreductase activity, acting on diphenols and related substances as donors, oxygen as acceptor"/>
    <property type="evidence" value="ECO:0007669"/>
    <property type="project" value="TreeGrafter"/>
</dbReference>
<protein>
    <submittedName>
        <fullName evidence="8">Cytochrome bd-I ubiquinol oxidase subunit 2 apoprotein</fullName>
    </submittedName>
</protein>
<keyword evidence="3" id="KW-1003">Cell membrane</keyword>
<dbReference type="GO" id="GO:0005886">
    <property type="term" value="C:plasma membrane"/>
    <property type="evidence" value="ECO:0007669"/>
    <property type="project" value="UniProtKB-SubCell"/>
</dbReference>
<evidence type="ECO:0000313" key="9">
    <source>
        <dbReference type="Proteomes" id="UP000217103"/>
    </source>
</evidence>
<comment type="subcellular location">
    <subcellularLocation>
        <location evidence="1">Cell membrane</location>
        <topology evidence="1">Multi-pass membrane protein</topology>
    </subcellularLocation>
</comment>
<dbReference type="InterPro" id="IPR003317">
    <property type="entry name" value="Cyt-d_oxidase_su2"/>
</dbReference>
<dbReference type="GO" id="GO:0070069">
    <property type="term" value="C:cytochrome complex"/>
    <property type="evidence" value="ECO:0007669"/>
    <property type="project" value="TreeGrafter"/>
</dbReference>
<evidence type="ECO:0000256" key="3">
    <source>
        <dbReference type="ARBA" id="ARBA00022475"/>
    </source>
</evidence>
<evidence type="ECO:0000313" key="8">
    <source>
        <dbReference type="EMBL" id="SDR14213.1"/>
    </source>
</evidence>
<organism evidence="8 9">
    <name type="scientific">Thermostaphylospora chromogena</name>
    <dbReference type="NCBI Taxonomy" id="35622"/>
    <lineage>
        <taxon>Bacteria</taxon>
        <taxon>Bacillati</taxon>
        <taxon>Actinomycetota</taxon>
        <taxon>Actinomycetes</taxon>
        <taxon>Streptosporangiales</taxon>
        <taxon>Thermomonosporaceae</taxon>
        <taxon>Thermostaphylospora</taxon>
    </lineage>
</organism>
<evidence type="ECO:0000256" key="1">
    <source>
        <dbReference type="ARBA" id="ARBA00004651"/>
    </source>
</evidence>
<reference evidence="8 9" key="1">
    <citation type="submission" date="2016-10" db="EMBL/GenBank/DDBJ databases">
        <authorList>
            <person name="de Groot N.N."/>
        </authorList>
    </citation>
    <scope>NUCLEOTIDE SEQUENCE [LARGE SCALE GENOMIC DNA]</scope>
    <source>
        <strain evidence="8 9">DSM 43794</strain>
    </source>
</reference>
<dbReference type="RefSeq" id="WP_093260431.1">
    <property type="nucleotide sequence ID" value="NZ_FNKK01000002.1"/>
</dbReference>
<feature type="transmembrane region" description="Helical" evidence="7">
    <location>
        <begin position="144"/>
        <end position="168"/>
    </location>
</feature>
<feature type="transmembrane region" description="Helical" evidence="7">
    <location>
        <begin position="112"/>
        <end position="138"/>
    </location>
</feature>
<dbReference type="AlphaFoldDB" id="A0A1H1GM93"/>
<feature type="transmembrane region" description="Helical" evidence="7">
    <location>
        <begin position="180"/>
        <end position="201"/>
    </location>
</feature>
<dbReference type="GO" id="GO:0019646">
    <property type="term" value="P:aerobic electron transport chain"/>
    <property type="evidence" value="ECO:0007669"/>
    <property type="project" value="TreeGrafter"/>
</dbReference>
<dbReference type="OrthoDB" id="9776710at2"/>
<keyword evidence="9" id="KW-1185">Reference proteome</keyword>
<dbReference type="PANTHER" id="PTHR43141">
    <property type="entry name" value="CYTOCHROME BD2 SUBUNIT II"/>
    <property type="match status" value="1"/>
</dbReference>
<dbReference type="Pfam" id="PF02322">
    <property type="entry name" value="Cyt_bd_oxida_II"/>
    <property type="match status" value="1"/>
</dbReference>
<dbReference type="PANTHER" id="PTHR43141:SF4">
    <property type="entry name" value="CYTOCHROME BD2 SUBUNIT II"/>
    <property type="match status" value="1"/>
</dbReference>
<evidence type="ECO:0000256" key="6">
    <source>
        <dbReference type="ARBA" id="ARBA00023136"/>
    </source>
</evidence>
<feature type="transmembrane region" description="Helical" evidence="7">
    <location>
        <begin position="43"/>
        <end position="66"/>
    </location>
</feature>
<proteinExistence type="inferred from homology"/>
<gene>
    <name evidence="8" type="ORF">SAMN04489764_3680</name>
</gene>
<keyword evidence="4 7" id="KW-0812">Transmembrane</keyword>
<feature type="transmembrane region" description="Helical" evidence="7">
    <location>
        <begin position="6"/>
        <end position="31"/>
    </location>
</feature>
<accession>A0A1H1GM93</accession>